<dbReference type="EMBL" id="KB445550">
    <property type="protein sequence ID" value="EMD00719.1"/>
    <property type="molecule type" value="Genomic_DNA"/>
</dbReference>
<gene>
    <name evidence="1" type="ORF">BAUCODRAFT_181078</name>
</gene>
<dbReference type="Proteomes" id="UP000011761">
    <property type="component" value="Unassembled WGS sequence"/>
</dbReference>
<proteinExistence type="predicted"/>
<accession>M2N974</accession>
<organism evidence="1 2">
    <name type="scientific">Baudoinia panamericana (strain UAMH 10762)</name>
    <name type="common">Angels' share fungus</name>
    <name type="synonym">Baudoinia compniacensis (strain UAMH 10762)</name>
    <dbReference type="NCBI Taxonomy" id="717646"/>
    <lineage>
        <taxon>Eukaryota</taxon>
        <taxon>Fungi</taxon>
        <taxon>Dikarya</taxon>
        <taxon>Ascomycota</taxon>
        <taxon>Pezizomycotina</taxon>
        <taxon>Dothideomycetes</taxon>
        <taxon>Dothideomycetidae</taxon>
        <taxon>Mycosphaerellales</taxon>
        <taxon>Teratosphaeriaceae</taxon>
        <taxon>Baudoinia</taxon>
    </lineage>
</organism>
<evidence type="ECO:0000313" key="2">
    <source>
        <dbReference type="Proteomes" id="UP000011761"/>
    </source>
</evidence>
<name>M2N974_BAUPA</name>
<dbReference type="HOGENOM" id="CLU_1834789_0_0_1"/>
<dbReference type="GeneID" id="19109501"/>
<evidence type="ECO:0000313" key="1">
    <source>
        <dbReference type="EMBL" id="EMD00719.1"/>
    </source>
</evidence>
<dbReference type="KEGG" id="bcom:BAUCODRAFT_181078"/>
<dbReference type="AlphaFoldDB" id="M2N974"/>
<dbReference type="RefSeq" id="XP_007671903.1">
    <property type="nucleotide sequence ID" value="XM_007673713.1"/>
</dbReference>
<protein>
    <submittedName>
        <fullName evidence="1">Uncharacterized protein</fullName>
    </submittedName>
</protein>
<keyword evidence="2" id="KW-1185">Reference proteome</keyword>
<reference evidence="1 2" key="1">
    <citation type="journal article" date="2012" name="PLoS Pathog.">
        <title>Diverse lifestyles and strategies of plant pathogenesis encoded in the genomes of eighteen Dothideomycetes fungi.</title>
        <authorList>
            <person name="Ohm R.A."/>
            <person name="Feau N."/>
            <person name="Henrissat B."/>
            <person name="Schoch C.L."/>
            <person name="Horwitz B.A."/>
            <person name="Barry K.W."/>
            <person name="Condon B.J."/>
            <person name="Copeland A.C."/>
            <person name="Dhillon B."/>
            <person name="Glaser F."/>
            <person name="Hesse C.N."/>
            <person name="Kosti I."/>
            <person name="LaButti K."/>
            <person name="Lindquist E.A."/>
            <person name="Lucas S."/>
            <person name="Salamov A.A."/>
            <person name="Bradshaw R.E."/>
            <person name="Ciuffetti L."/>
            <person name="Hamelin R.C."/>
            <person name="Kema G.H.J."/>
            <person name="Lawrence C."/>
            <person name="Scott J.A."/>
            <person name="Spatafora J.W."/>
            <person name="Turgeon B.G."/>
            <person name="de Wit P.J.G.M."/>
            <person name="Zhong S."/>
            <person name="Goodwin S.B."/>
            <person name="Grigoriev I.V."/>
        </authorList>
    </citation>
    <scope>NUCLEOTIDE SEQUENCE [LARGE SCALE GENOMIC DNA]</scope>
    <source>
        <strain evidence="1 2">UAMH 10762</strain>
    </source>
</reference>
<sequence length="140" mass="15626">MIQETSLHVADSASLSAMRYSTRSTMASAALHHSHHTRYRTSPDLSVFVLVDVAANTSRSGVDKDSFGESCLMPSTAVFRSWDTVVLRWCGFTFSFSTSDMYLGPHELQGTPRRYAESYCRPPGRLAKELRCMVVKISHS</sequence>